<dbReference type="FunFam" id="1.10.10.60:FF:000020">
    <property type="entry name" value="Ceramide synthase 5"/>
    <property type="match status" value="2"/>
</dbReference>
<evidence type="ECO:0000256" key="16">
    <source>
        <dbReference type="ARBA" id="ARBA00049036"/>
    </source>
</evidence>
<dbReference type="UniPathway" id="UPA00222"/>
<feature type="region of interest" description="Disordered" evidence="20">
    <location>
        <begin position="1269"/>
        <end position="1306"/>
    </location>
</feature>
<evidence type="ECO:0000256" key="3">
    <source>
        <dbReference type="ARBA" id="ARBA00004511"/>
    </source>
</evidence>
<dbReference type="GO" id="GO:0000422">
    <property type="term" value="P:autophagy of mitochondrion"/>
    <property type="evidence" value="ECO:0007669"/>
    <property type="project" value="TreeGrafter"/>
</dbReference>
<keyword evidence="11" id="KW-0256">Endoplasmic reticulum</keyword>
<feature type="transmembrane region" description="Helical" evidence="21">
    <location>
        <begin position="949"/>
        <end position="971"/>
    </location>
</feature>
<evidence type="ECO:0000256" key="12">
    <source>
        <dbReference type="ARBA" id="ARBA00022989"/>
    </source>
</evidence>
<feature type="transmembrane region" description="Helical" evidence="21">
    <location>
        <begin position="138"/>
        <end position="157"/>
    </location>
</feature>
<keyword evidence="12 21" id="KW-1133">Transmembrane helix</keyword>
<dbReference type="InterPro" id="IPR006634">
    <property type="entry name" value="TLC-dom"/>
</dbReference>
<keyword evidence="9" id="KW-0808">Transferase</keyword>
<keyword evidence="15 18" id="KW-0472">Membrane</keyword>
<dbReference type="Pfam" id="PF00046">
    <property type="entry name" value="Homeodomain"/>
    <property type="match status" value="1"/>
</dbReference>
<evidence type="ECO:0000256" key="1">
    <source>
        <dbReference type="ARBA" id="ARBA00004123"/>
    </source>
</evidence>
<dbReference type="SUPFAM" id="SSF46689">
    <property type="entry name" value="Homeodomain-like"/>
    <property type="match status" value="2"/>
</dbReference>
<dbReference type="OrthoDB" id="2020634at2759"/>
<dbReference type="GO" id="GO:0034045">
    <property type="term" value="C:phagophore assembly site membrane"/>
    <property type="evidence" value="ECO:0007669"/>
    <property type="project" value="UniProtKB-SubCell"/>
</dbReference>
<dbReference type="GO" id="GO:0003677">
    <property type="term" value="F:DNA binding"/>
    <property type="evidence" value="ECO:0007669"/>
    <property type="project" value="UniProtKB-UniRule"/>
</dbReference>
<comment type="pathway">
    <text evidence="4">Lipid metabolism; sphingolipid metabolism.</text>
</comment>
<keyword evidence="17 19" id="KW-0539">Nucleus</keyword>
<dbReference type="GO" id="GO:0050291">
    <property type="term" value="F:sphingosine N-acyltransferase activity"/>
    <property type="evidence" value="ECO:0007669"/>
    <property type="project" value="UniProtKB-ARBA"/>
</dbReference>
<dbReference type="GO" id="GO:0034497">
    <property type="term" value="P:protein localization to phagophore assembly site"/>
    <property type="evidence" value="ECO:0007669"/>
    <property type="project" value="TreeGrafter"/>
</dbReference>
<evidence type="ECO:0000256" key="18">
    <source>
        <dbReference type="PROSITE-ProRule" id="PRU00205"/>
    </source>
</evidence>
<dbReference type="EMBL" id="CVRI01000047">
    <property type="protein sequence ID" value="CRK97541.1"/>
    <property type="molecule type" value="Genomic_DNA"/>
</dbReference>
<dbReference type="GO" id="GO:0034727">
    <property type="term" value="P:piecemeal microautophagy of the nucleus"/>
    <property type="evidence" value="ECO:0007669"/>
    <property type="project" value="TreeGrafter"/>
</dbReference>
<keyword evidence="13" id="KW-0072">Autophagy</keyword>
<feature type="transmembrane region" description="Helical" evidence="21">
    <location>
        <begin position="42"/>
        <end position="59"/>
    </location>
</feature>
<keyword evidence="17 19" id="KW-0371">Homeobox</keyword>
<keyword evidence="10 18" id="KW-0812">Transmembrane</keyword>
<comment type="catalytic activity">
    <reaction evidence="16">
        <text>sphinganine + octadecanoyl-CoA = N-(octadecanoyl)-sphinganine + CoA + H(+)</text>
        <dbReference type="Rhea" id="RHEA:36547"/>
        <dbReference type="ChEBI" id="CHEBI:15378"/>
        <dbReference type="ChEBI" id="CHEBI:57287"/>
        <dbReference type="ChEBI" id="CHEBI:57394"/>
        <dbReference type="ChEBI" id="CHEBI:57817"/>
        <dbReference type="ChEBI" id="CHEBI:67033"/>
    </reaction>
    <physiologicalReaction direction="left-to-right" evidence="16">
        <dbReference type="Rhea" id="RHEA:36548"/>
    </physiologicalReaction>
</comment>
<feature type="transmembrane region" description="Helical" evidence="21">
    <location>
        <begin position="394"/>
        <end position="413"/>
    </location>
</feature>
<evidence type="ECO:0000256" key="8">
    <source>
        <dbReference type="ARBA" id="ARBA00022448"/>
    </source>
</evidence>
<dbReference type="Pfam" id="PF04109">
    <property type="entry name" value="ATG9"/>
    <property type="match status" value="1"/>
</dbReference>
<dbReference type="Proteomes" id="UP000183832">
    <property type="component" value="Unassembled WGS sequence"/>
</dbReference>
<evidence type="ECO:0000256" key="10">
    <source>
        <dbReference type="ARBA" id="ARBA00022692"/>
    </source>
</evidence>
<evidence type="ECO:0000256" key="6">
    <source>
        <dbReference type="ARBA" id="ARBA00006185"/>
    </source>
</evidence>
<feature type="transmembrane region" description="Helical" evidence="21">
    <location>
        <begin position="983"/>
        <end position="1002"/>
    </location>
</feature>
<reference evidence="24 25" key="1">
    <citation type="submission" date="2015-04" db="EMBL/GenBank/DDBJ databases">
        <authorList>
            <person name="Syromyatnikov M.Y."/>
            <person name="Popov V.N."/>
        </authorList>
    </citation>
    <scope>NUCLEOTIDE SEQUENCE [LARGE SCALE GENOMIC DNA]</scope>
</reference>
<evidence type="ECO:0000256" key="11">
    <source>
        <dbReference type="ARBA" id="ARBA00022824"/>
    </source>
</evidence>
<feature type="transmembrane region" description="Helical" evidence="21">
    <location>
        <begin position="654"/>
        <end position="676"/>
    </location>
</feature>
<feature type="region of interest" description="Disordered" evidence="20">
    <location>
        <begin position="1388"/>
        <end position="1411"/>
    </location>
</feature>
<feature type="transmembrane region" description="Helical" evidence="21">
    <location>
        <begin position="867"/>
        <end position="896"/>
    </location>
</feature>
<keyword evidence="17 19" id="KW-0238">DNA-binding</keyword>
<dbReference type="GO" id="GO:0006869">
    <property type="term" value="P:lipid transport"/>
    <property type="evidence" value="ECO:0007669"/>
    <property type="project" value="UniProtKB-KW"/>
</dbReference>
<feature type="transmembrane region" description="Helical" evidence="21">
    <location>
        <begin position="254"/>
        <end position="271"/>
    </location>
</feature>
<evidence type="ECO:0000313" key="24">
    <source>
        <dbReference type="EMBL" id="CRK97541.1"/>
    </source>
</evidence>
<evidence type="ECO:0000256" key="9">
    <source>
        <dbReference type="ARBA" id="ARBA00022679"/>
    </source>
</evidence>
<dbReference type="InterPro" id="IPR001356">
    <property type="entry name" value="HD"/>
</dbReference>
<name>A0A1J1IB83_9DIPT</name>
<feature type="transmembrane region" description="Helical" evidence="21">
    <location>
        <begin position="514"/>
        <end position="537"/>
    </location>
</feature>
<evidence type="ECO:0000256" key="19">
    <source>
        <dbReference type="RuleBase" id="RU000682"/>
    </source>
</evidence>
<dbReference type="GO" id="GO:0061709">
    <property type="term" value="P:reticulophagy"/>
    <property type="evidence" value="ECO:0007669"/>
    <property type="project" value="TreeGrafter"/>
</dbReference>
<gene>
    <name evidence="24" type="ORF">CLUMA_CG010929</name>
</gene>
<evidence type="ECO:0000256" key="5">
    <source>
        <dbReference type="ARBA" id="ARBA00004991"/>
    </source>
</evidence>
<feature type="compositionally biased region" description="Acidic residues" evidence="20">
    <location>
        <begin position="1286"/>
        <end position="1295"/>
    </location>
</feature>
<dbReference type="Gene3D" id="1.10.10.60">
    <property type="entry name" value="Homeodomain-like"/>
    <property type="match status" value="2"/>
</dbReference>
<evidence type="ECO:0000259" key="22">
    <source>
        <dbReference type="PROSITE" id="PS50071"/>
    </source>
</evidence>
<accession>A0A1J1IB83</accession>
<dbReference type="InterPro" id="IPR009057">
    <property type="entry name" value="Homeodomain-like_sf"/>
</dbReference>
<feature type="transmembrane region" description="Helical" evidence="21">
    <location>
        <begin position="475"/>
        <end position="494"/>
    </location>
</feature>
<keyword evidence="25" id="KW-1185">Reference proteome</keyword>
<comment type="similarity">
    <text evidence="6">Belongs to the ATG9 family.</text>
</comment>
<proteinExistence type="inferred from homology"/>
<dbReference type="GO" id="GO:0005776">
    <property type="term" value="C:autophagosome"/>
    <property type="evidence" value="ECO:0007669"/>
    <property type="project" value="TreeGrafter"/>
</dbReference>
<sequence>MDLFFKFSDAFWNEDFWLPPNVTWKDIEPGSHGINHADYKDLVWPLPIAFILLFIRFLCERKFFLPIGKYLGIKSNREIPPPWNQILELAYKSKSKLDDVMTLKLSKQLDVENREIERWWRRRRAQDKPTALEKFCENCWRCLFYLFSFSFGLSVLWDKNYLWNILHCAYGYPHHGVSRGVWLYYMVSLAFYWSLMFSQFLDNKRKDFWQMFTHHVLTLLLMSLSWVWLPPNITWKDIEPGSRENIEHADYRHLLWPIPISFVIIIIRFTVERYWLAPLGKSLGIKSSKAKPPIPNKSLEEAYMKSSKLNHKTLLNLAKQFDLSERQIERWWRRRKAQDKPTTLVKFCENCWRCIYYTYSFIFGMIVMWDKTWLWDIKQCWYNYPHQSIHNDIWWYYMISMAFYWSLTFSQFVDNKRKDFWQMFIHHVLTLVLTSLSWICNLHRVGSLVLLVHDCADILLEAAKFLKYANLQKACDIVFGLFTVTWIVTRLGLYPRIIYSTTIEAPRILPMYPVYYIFNSLLIMLLLLHLIWTYMILQIVVQTIKAGKMEGDVRSSSDEDITDSSENREKPLANVMSYQSINNNPFQQSQSSNVEDSEIDEEASHNIKFTIPPNNNEKAQWNHIVDLDSFFRRIYKYHQKGGFKVITLQELLQLLQIILLLIFIIFAVHCVNYPILFREEILNNNKTKITINDVLYSSSQCQDRFTFWTYFLIVAAVIFWIFRAITIFFHIIHNWDIKSFFNVALKIEDSELENNTWHEVQRRIRQAQSEMQLCIHKDNLTELDIYHRILRFQNYMVAMMNKSVLPSKYYIPILGEVNVLSKLLILNIEFILFRGPFACFENNWHLKEEFKRATKRNELASQLSKHIAWFALVNLLLAPIIFLWQLLFFFFSYAAILKKEPNFLGMRTWSQHSKLYLRHFNELDHELEARLNRAYRPAVKFMDSFSSPLLTVIAKFIIFTFGGIGAFLLILTIIDEDVIQVEYVLAILTVCFAVSVGAASLIPDENLVFCPEQLMKNILCHAHYLRPEWRGFAHTTKVCREFEDFFQLKAYYLLNEIFSPFLTFFVLMFSLRPKSIEIVDFFRNFTVSVIGVGDVCSFAQMEIRKHGNPDWQITNSAEDLSPGVETNQYTQGENGKTELSLVHFALTNPNWKMSTEAKQFLRGIRKHAIQDLNKARTNLGGGIGNLGVTAMGQSLGSLGEEYSSVVQSILQIQNLSSSQNLSMSMYQQPNYNFTQQIPITPPNTAHVQAQSSTTTPTFDFERILQQNLTDGSMPGPFRSQFLPNINEDDDSDDQQQPEHEFIHPVPSNRSAIGLNASIRGSLSKREGPVEASKNGLLYSLCNIPQNEAVFSPEFMTADMCLSTLYLHELHHKQQIRRGVRLEASQRHLWQRPHQNQPEQVNPERTPLLKKT</sequence>
<comment type="subcellular location">
    <subcellularLocation>
        <location evidence="2">Endoplasmic reticulum membrane</location>
        <topology evidence="2">Multi-pass membrane protein</topology>
    </subcellularLocation>
    <subcellularLocation>
        <location evidence="1 17 19">Nucleus</location>
    </subcellularLocation>
    <subcellularLocation>
        <location evidence="3">Preautophagosomal structure membrane</location>
        <topology evidence="3">Multi-pass membrane protein</topology>
    </subcellularLocation>
</comment>
<evidence type="ECO:0000256" key="2">
    <source>
        <dbReference type="ARBA" id="ARBA00004477"/>
    </source>
</evidence>
<dbReference type="PANTHER" id="PTHR13038">
    <property type="entry name" value="APG9 AUTOPHAGY 9"/>
    <property type="match status" value="1"/>
</dbReference>
<feature type="DNA-binding region" description="Homeobox" evidence="17">
    <location>
        <begin position="301"/>
        <end position="343"/>
    </location>
</feature>
<evidence type="ECO:0000259" key="23">
    <source>
        <dbReference type="PROSITE" id="PS50922"/>
    </source>
</evidence>
<dbReference type="InterPro" id="IPR007241">
    <property type="entry name" value="Autophagy-rel_prot_9"/>
</dbReference>
<feature type="transmembrane region" description="Helical" evidence="21">
    <location>
        <begin position="182"/>
        <end position="201"/>
    </location>
</feature>
<keyword evidence="8" id="KW-0813">Transport</keyword>
<keyword evidence="14" id="KW-0445">Lipid transport</keyword>
<dbReference type="PANTHER" id="PTHR13038:SF10">
    <property type="entry name" value="AUTOPHAGY-RELATED PROTEIN 9"/>
    <property type="match status" value="1"/>
</dbReference>
<protein>
    <recommendedName>
        <fullName evidence="7">Autophagy-related protein 9</fullName>
    </recommendedName>
</protein>
<evidence type="ECO:0000313" key="25">
    <source>
        <dbReference type="Proteomes" id="UP000183832"/>
    </source>
</evidence>
<dbReference type="PROSITE" id="PS50922">
    <property type="entry name" value="TLC"/>
    <property type="match status" value="1"/>
</dbReference>
<comment type="pathway">
    <text evidence="5">Sphingolipid metabolism.</text>
</comment>
<feature type="transmembrane region" description="Helical" evidence="21">
    <location>
        <begin position="354"/>
        <end position="374"/>
    </location>
</feature>
<dbReference type="GO" id="GO:0046513">
    <property type="term" value="P:ceramide biosynthetic process"/>
    <property type="evidence" value="ECO:0007669"/>
    <property type="project" value="UniProtKB-ARBA"/>
</dbReference>
<feature type="transmembrane region" description="Helical" evidence="21">
    <location>
        <begin position="208"/>
        <end position="229"/>
    </location>
</feature>
<dbReference type="CDD" id="cd00086">
    <property type="entry name" value="homeodomain"/>
    <property type="match status" value="1"/>
</dbReference>
<evidence type="ECO:0000256" key="13">
    <source>
        <dbReference type="ARBA" id="ARBA00023006"/>
    </source>
</evidence>
<evidence type="ECO:0000256" key="20">
    <source>
        <dbReference type="SAM" id="MobiDB-lite"/>
    </source>
</evidence>
<evidence type="ECO:0000256" key="14">
    <source>
        <dbReference type="ARBA" id="ARBA00023055"/>
    </source>
</evidence>
<dbReference type="SMART" id="SM00724">
    <property type="entry name" value="TLC"/>
    <property type="match status" value="2"/>
</dbReference>
<feature type="domain" description="Homeobox" evidence="22">
    <location>
        <begin position="299"/>
        <end position="342"/>
    </location>
</feature>
<dbReference type="GO" id="GO:0005789">
    <property type="term" value="C:endoplasmic reticulum membrane"/>
    <property type="evidence" value="ECO:0007669"/>
    <property type="project" value="UniProtKB-SubCell"/>
</dbReference>
<evidence type="ECO:0000256" key="21">
    <source>
        <dbReference type="SAM" id="Phobius"/>
    </source>
</evidence>
<dbReference type="Pfam" id="PF03798">
    <property type="entry name" value="TRAM_LAG1_CLN8"/>
    <property type="match status" value="2"/>
</dbReference>
<dbReference type="STRING" id="568069.A0A1J1IB83"/>
<evidence type="ECO:0000256" key="15">
    <source>
        <dbReference type="ARBA" id="ARBA00023136"/>
    </source>
</evidence>
<organism evidence="24 25">
    <name type="scientific">Clunio marinus</name>
    <dbReference type="NCBI Taxonomy" id="568069"/>
    <lineage>
        <taxon>Eukaryota</taxon>
        <taxon>Metazoa</taxon>
        <taxon>Ecdysozoa</taxon>
        <taxon>Arthropoda</taxon>
        <taxon>Hexapoda</taxon>
        <taxon>Insecta</taxon>
        <taxon>Pterygota</taxon>
        <taxon>Neoptera</taxon>
        <taxon>Endopterygota</taxon>
        <taxon>Diptera</taxon>
        <taxon>Nematocera</taxon>
        <taxon>Chironomoidea</taxon>
        <taxon>Chironomidae</taxon>
        <taxon>Clunio</taxon>
    </lineage>
</organism>
<dbReference type="PROSITE" id="PS50071">
    <property type="entry name" value="HOMEOBOX_2"/>
    <property type="match status" value="1"/>
</dbReference>
<evidence type="ECO:0000256" key="7">
    <source>
        <dbReference type="ARBA" id="ARBA00018074"/>
    </source>
</evidence>
<evidence type="ECO:0000256" key="17">
    <source>
        <dbReference type="PROSITE-ProRule" id="PRU00108"/>
    </source>
</evidence>
<dbReference type="GO" id="GO:0005634">
    <property type="term" value="C:nucleus"/>
    <property type="evidence" value="ECO:0007669"/>
    <property type="project" value="UniProtKB-SubCell"/>
</dbReference>
<feature type="domain" description="TLC" evidence="23">
    <location>
        <begin position="345"/>
        <end position="545"/>
    </location>
</feature>
<evidence type="ECO:0000256" key="4">
    <source>
        <dbReference type="ARBA" id="ARBA00004760"/>
    </source>
</evidence>
<feature type="transmembrane region" description="Helical" evidence="21">
    <location>
        <begin position="707"/>
        <end position="732"/>
    </location>
</feature>